<gene>
    <name evidence="1" type="ORF">JYE49_08860</name>
</gene>
<dbReference type="EMBL" id="CP068393">
    <property type="protein sequence ID" value="QUC65984.1"/>
    <property type="molecule type" value="Genomic_DNA"/>
</dbReference>
<reference evidence="1" key="1">
    <citation type="submission" date="2021-01" db="EMBL/GenBank/DDBJ databases">
        <title>Complete genome sequence of Clostridiales bacterium R-7.</title>
        <authorList>
            <person name="Mahoney-Kurpe S.C."/>
            <person name="Palevich N."/>
            <person name="Koike S."/>
            <person name="Moon C.D."/>
            <person name="Attwood G.T."/>
        </authorList>
    </citation>
    <scope>NUCLEOTIDE SEQUENCE</scope>
    <source>
        <strain evidence="1">R-7</strain>
    </source>
</reference>
<organism evidence="1 2">
    <name type="scientific">Aristaeella hokkaidonensis</name>
    <dbReference type="NCBI Taxonomy" id="3046382"/>
    <lineage>
        <taxon>Bacteria</taxon>
        <taxon>Bacillati</taxon>
        <taxon>Bacillota</taxon>
        <taxon>Clostridia</taxon>
        <taxon>Eubacteriales</taxon>
        <taxon>Aristaeellaceae</taxon>
        <taxon>Aristaeella</taxon>
    </lineage>
</organism>
<dbReference type="Proteomes" id="UP000682782">
    <property type="component" value="Chromosome"/>
</dbReference>
<proteinExistence type="predicted"/>
<name>A0AC61N078_9FIRM</name>
<protein>
    <submittedName>
        <fullName evidence="1">MBL fold metallo-hydrolase</fullName>
    </submittedName>
</protein>
<evidence type="ECO:0000313" key="1">
    <source>
        <dbReference type="EMBL" id="QUC65984.1"/>
    </source>
</evidence>
<keyword evidence="2" id="KW-1185">Reference proteome</keyword>
<sequence length="210" mass="23192">MTTIKRIKGGTDNCYLITDGTKAILVDTASKQCLDQVIAECDKYEMKLIVLTHVHFDHAENAAELSKRYGVPVAMHPKDEELFESFDKQPLKSSGVVGTVVLGMSLKVLKNTPVERPDNLIFVGEGEDLSAYGFNARVIELPGHTLGSIGVDVEEKHLLVGDALDNWIRPGVGHLFYDRDAIEKSAEKIRALGDRTIWYGHGKPTKNGLF</sequence>
<evidence type="ECO:0000313" key="2">
    <source>
        <dbReference type="Proteomes" id="UP000682782"/>
    </source>
</evidence>
<accession>A0AC61N078</accession>